<evidence type="ECO:0000313" key="3">
    <source>
        <dbReference type="EnsemblPlants" id="Pp3c18_10510V3.1"/>
    </source>
</evidence>
<reference evidence="3" key="3">
    <citation type="submission" date="2020-12" db="UniProtKB">
        <authorList>
            <consortium name="EnsemblPlants"/>
        </authorList>
    </citation>
    <scope>IDENTIFICATION</scope>
</reference>
<dbReference type="InterPro" id="IPR043502">
    <property type="entry name" value="DNA/RNA_pol_sf"/>
</dbReference>
<keyword evidence="1" id="KW-0812">Transmembrane</keyword>
<proteinExistence type="predicted"/>
<evidence type="ECO:0000259" key="2">
    <source>
        <dbReference type="Pfam" id="PF07727"/>
    </source>
</evidence>
<name>A0A7I4BBN6_PHYPA</name>
<sequence>LSHVGSWYVITFTDDFSSEFCQNFGITRQLIIARKHLQHVFQQRVCIAPLVDFVDDVQLHIAPSNPLWIAAMQMKWSTVKLIVALATSFGWFLSYMDIVTAFLNGTLKETIYMLQPPGFSSPGKEDLVCRLKKSIYGLKQSPRTCSLDPNLYLLQEDGKTIILLLVDDHLITRNYEELIADLKQQLKSKYEMKYLGPVKRYLGVDFHSLQSGIFLHQKLYADQIVLDYDMQDCCSVSTPLPKELE</sequence>
<reference evidence="3 4" key="1">
    <citation type="journal article" date="2008" name="Science">
        <title>The Physcomitrella genome reveals evolutionary insights into the conquest of land by plants.</title>
        <authorList>
            <person name="Rensing S."/>
            <person name="Lang D."/>
            <person name="Zimmer A."/>
            <person name="Terry A."/>
            <person name="Salamov A."/>
            <person name="Shapiro H."/>
            <person name="Nishiyama T."/>
            <person name="Perroud P.-F."/>
            <person name="Lindquist E."/>
            <person name="Kamisugi Y."/>
            <person name="Tanahashi T."/>
            <person name="Sakakibara K."/>
            <person name="Fujita T."/>
            <person name="Oishi K."/>
            <person name="Shin-I T."/>
            <person name="Kuroki Y."/>
            <person name="Toyoda A."/>
            <person name="Suzuki Y."/>
            <person name="Hashimoto A."/>
            <person name="Yamaguchi K."/>
            <person name="Sugano A."/>
            <person name="Kohara Y."/>
            <person name="Fujiyama A."/>
            <person name="Anterola A."/>
            <person name="Aoki S."/>
            <person name="Ashton N."/>
            <person name="Barbazuk W.B."/>
            <person name="Barker E."/>
            <person name="Bennetzen J."/>
            <person name="Bezanilla M."/>
            <person name="Blankenship R."/>
            <person name="Cho S.H."/>
            <person name="Dutcher S."/>
            <person name="Estelle M."/>
            <person name="Fawcett J.A."/>
            <person name="Gundlach H."/>
            <person name="Hanada K."/>
            <person name="Heyl A."/>
            <person name="Hicks K.A."/>
            <person name="Hugh J."/>
            <person name="Lohr M."/>
            <person name="Mayer K."/>
            <person name="Melkozernov A."/>
            <person name="Murata T."/>
            <person name="Nelson D."/>
            <person name="Pils B."/>
            <person name="Prigge M."/>
            <person name="Reiss B."/>
            <person name="Renner T."/>
            <person name="Rombauts S."/>
            <person name="Rushton P."/>
            <person name="Sanderfoot A."/>
            <person name="Schween G."/>
            <person name="Shiu S.-H."/>
            <person name="Stueber K."/>
            <person name="Theodoulou F.L."/>
            <person name="Tu H."/>
            <person name="Van de Peer Y."/>
            <person name="Verrier P.J."/>
            <person name="Waters E."/>
            <person name="Wood A."/>
            <person name="Yang L."/>
            <person name="Cove D."/>
            <person name="Cuming A."/>
            <person name="Hasebe M."/>
            <person name="Lucas S."/>
            <person name="Mishler D.B."/>
            <person name="Reski R."/>
            <person name="Grigoriev I."/>
            <person name="Quatrano R.S."/>
            <person name="Boore J.L."/>
        </authorList>
    </citation>
    <scope>NUCLEOTIDE SEQUENCE [LARGE SCALE GENOMIC DNA]</scope>
    <source>
        <strain evidence="3 4">cv. Gransden 2004</strain>
    </source>
</reference>
<dbReference type="EnsemblPlants" id="Pp3c18_10510V3.1">
    <property type="protein sequence ID" value="Pp3c18_10510V3.1"/>
    <property type="gene ID" value="Pp3c18_10510"/>
</dbReference>
<feature type="domain" description="Reverse transcriptase Ty1/copia-type" evidence="2">
    <location>
        <begin position="74"/>
        <end position="144"/>
    </location>
</feature>
<dbReference type="Gramene" id="Pp3c18_10510V3.1">
    <property type="protein sequence ID" value="Pp3c18_10510V3.1"/>
    <property type="gene ID" value="Pp3c18_10510"/>
</dbReference>
<evidence type="ECO:0000313" key="4">
    <source>
        <dbReference type="Proteomes" id="UP000006727"/>
    </source>
</evidence>
<dbReference type="Pfam" id="PF07727">
    <property type="entry name" value="RVT_2"/>
    <property type="match status" value="2"/>
</dbReference>
<dbReference type="EMBL" id="ABEU02000018">
    <property type="status" value="NOT_ANNOTATED_CDS"/>
    <property type="molecule type" value="Genomic_DNA"/>
</dbReference>
<dbReference type="InParanoid" id="A0A7I4BBN6"/>
<organism evidence="3 4">
    <name type="scientific">Physcomitrium patens</name>
    <name type="common">Spreading-leaved earth moss</name>
    <name type="synonym">Physcomitrella patens</name>
    <dbReference type="NCBI Taxonomy" id="3218"/>
    <lineage>
        <taxon>Eukaryota</taxon>
        <taxon>Viridiplantae</taxon>
        <taxon>Streptophyta</taxon>
        <taxon>Embryophyta</taxon>
        <taxon>Bryophyta</taxon>
        <taxon>Bryophytina</taxon>
        <taxon>Bryopsida</taxon>
        <taxon>Funariidae</taxon>
        <taxon>Funariales</taxon>
        <taxon>Funariaceae</taxon>
        <taxon>Physcomitrium</taxon>
    </lineage>
</organism>
<evidence type="ECO:0000256" key="1">
    <source>
        <dbReference type="SAM" id="Phobius"/>
    </source>
</evidence>
<keyword evidence="4" id="KW-1185">Reference proteome</keyword>
<keyword evidence="1" id="KW-0472">Membrane</keyword>
<reference evidence="3 4" key="2">
    <citation type="journal article" date="2018" name="Plant J.">
        <title>The Physcomitrella patens chromosome-scale assembly reveals moss genome structure and evolution.</title>
        <authorList>
            <person name="Lang D."/>
            <person name="Ullrich K.K."/>
            <person name="Murat F."/>
            <person name="Fuchs J."/>
            <person name="Jenkins J."/>
            <person name="Haas F.B."/>
            <person name="Piednoel M."/>
            <person name="Gundlach H."/>
            <person name="Van Bel M."/>
            <person name="Meyberg R."/>
            <person name="Vives C."/>
            <person name="Morata J."/>
            <person name="Symeonidi A."/>
            <person name="Hiss M."/>
            <person name="Muchero W."/>
            <person name="Kamisugi Y."/>
            <person name="Saleh O."/>
            <person name="Blanc G."/>
            <person name="Decker E.L."/>
            <person name="van Gessel N."/>
            <person name="Grimwood J."/>
            <person name="Hayes R.D."/>
            <person name="Graham S.W."/>
            <person name="Gunter L.E."/>
            <person name="McDaniel S.F."/>
            <person name="Hoernstein S.N.W."/>
            <person name="Larsson A."/>
            <person name="Li F.W."/>
            <person name="Perroud P.F."/>
            <person name="Phillips J."/>
            <person name="Ranjan P."/>
            <person name="Rokshar D.S."/>
            <person name="Rothfels C.J."/>
            <person name="Schneider L."/>
            <person name="Shu S."/>
            <person name="Stevenson D.W."/>
            <person name="Thummler F."/>
            <person name="Tillich M."/>
            <person name="Villarreal Aguilar J.C."/>
            <person name="Widiez T."/>
            <person name="Wong G.K."/>
            <person name="Wymore A."/>
            <person name="Zhang Y."/>
            <person name="Zimmer A.D."/>
            <person name="Quatrano R.S."/>
            <person name="Mayer K.F.X."/>
            <person name="Goodstein D."/>
            <person name="Casacuberta J.M."/>
            <person name="Vandepoele K."/>
            <person name="Reski R."/>
            <person name="Cuming A.C."/>
            <person name="Tuskan G.A."/>
            <person name="Maumus F."/>
            <person name="Salse J."/>
            <person name="Schmutz J."/>
            <person name="Rensing S.A."/>
        </authorList>
    </citation>
    <scope>NUCLEOTIDE SEQUENCE [LARGE SCALE GENOMIC DNA]</scope>
    <source>
        <strain evidence="3 4">cv. Gransden 2004</strain>
    </source>
</reference>
<keyword evidence="1" id="KW-1133">Transmembrane helix</keyword>
<protein>
    <recommendedName>
        <fullName evidence="2">Reverse transcriptase Ty1/copia-type domain-containing protein</fullName>
    </recommendedName>
</protein>
<dbReference type="AlphaFoldDB" id="A0A7I4BBN6"/>
<dbReference type="SUPFAM" id="SSF56672">
    <property type="entry name" value="DNA/RNA polymerases"/>
    <property type="match status" value="1"/>
</dbReference>
<dbReference type="Proteomes" id="UP000006727">
    <property type="component" value="Chromosome 18"/>
</dbReference>
<accession>A0A7I4BBN6</accession>
<dbReference type="InterPro" id="IPR013103">
    <property type="entry name" value="RVT_2"/>
</dbReference>
<feature type="transmembrane region" description="Helical" evidence="1">
    <location>
        <begin position="81"/>
        <end position="103"/>
    </location>
</feature>
<feature type="domain" description="Reverse transcriptase Ty1/copia-type" evidence="2">
    <location>
        <begin position="156"/>
        <end position="240"/>
    </location>
</feature>